<keyword evidence="2" id="KW-1185">Reference proteome</keyword>
<dbReference type="EMBL" id="CP001390">
    <property type="protein sequence ID" value="ACM19498.1"/>
    <property type="molecule type" value="Genomic_DNA"/>
</dbReference>
<dbReference type="eggNOG" id="ENOG5032J1F">
    <property type="taxonomic scope" value="Bacteria"/>
</dbReference>
<dbReference type="Pfam" id="PF11225">
    <property type="entry name" value="DUF3024"/>
    <property type="match status" value="1"/>
</dbReference>
<gene>
    <name evidence="1" type="ordered locus">Geob_1138</name>
</gene>
<dbReference type="KEGG" id="geo:Geob_1138"/>
<protein>
    <submittedName>
        <fullName evidence="1">Uncharacterized protein</fullName>
    </submittedName>
</protein>
<dbReference type="STRING" id="316067.Geob_1138"/>
<name>B9M388_GEODF</name>
<dbReference type="Proteomes" id="UP000007721">
    <property type="component" value="Chromosome"/>
</dbReference>
<dbReference type="RefSeq" id="WP_012646227.1">
    <property type="nucleotide sequence ID" value="NC_011979.1"/>
</dbReference>
<evidence type="ECO:0000313" key="2">
    <source>
        <dbReference type="Proteomes" id="UP000007721"/>
    </source>
</evidence>
<accession>B9M388</accession>
<reference evidence="1 2" key="1">
    <citation type="submission" date="2009-01" db="EMBL/GenBank/DDBJ databases">
        <title>Complete sequence of Geobacter sp. FRC-32.</title>
        <authorList>
            <consortium name="US DOE Joint Genome Institute"/>
            <person name="Lucas S."/>
            <person name="Copeland A."/>
            <person name="Lapidus A."/>
            <person name="Glavina del Rio T."/>
            <person name="Dalin E."/>
            <person name="Tice H."/>
            <person name="Bruce D."/>
            <person name="Goodwin L."/>
            <person name="Pitluck S."/>
            <person name="Saunders E."/>
            <person name="Brettin T."/>
            <person name="Detter J.C."/>
            <person name="Han C."/>
            <person name="Larimer F."/>
            <person name="Land M."/>
            <person name="Hauser L."/>
            <person name="Kyrpides N."/>
            <person name="Ovchinnikova G."/>
            <person name="Kostka J."/>
            <person name="Richardson P."/>
        </authorList>
    </citation>
    <scope>NUCLEOTIDE SEQUENCE [LARGE SCALE GENOMIC DNA]</scope>
    <source>
        <strain evidence="2">DSM 22248 / JCM 15807 / FRC-32</strain>
    </source>
</reference>
<dbReference type="AlphaFoldDB" id="B9M388"/>
<organism evidence="1 2">
    <name type="scientific">Geotalea daltonii (strain DSM 22248 / JCM 15807 / FRC-32)</name>
    <name type="common">Geobacter daltonii</name>
    <dbReference type="NCBI Taxonomy" id="316067"/>
    <lineage>
        <taxon>Bacteria</taxon>
        <taxon>Pseudomonadati</taxon>
        <taxon>Thermodesulfobacteriota</taxon>
        <taxon>Desulfuromonadia</taxon>
        <taxon>Geobacterales</taxon>
        <taxon>Geobacteraceae</taxon>
        <taxon>Geotalea</taxon>
    </lineage>
</organism>
<dbReference type="InterPro" id="IPR021388">
    <property type="entry name" value="DUF3024"/>
</dbReference>
<dbReference type="HOGENOM" id="CLU_161337_1_0_7"/>
<evidence type="ECO:0000313" key="1">
    <source>
        <dbReference type="EMBL" id="ACM19498.1"/>
    </source>
</evidence>
<proteinExistence type="predicted"/>
<sequence length="114" mass="13388">MALPQLVKQLVEKKLSDYCKSKVSPELSEKIRMGFRIRRDNVTLFESRPSFPEPSHWVEIPVAQFRFDPGTGLWTLYCADRNSRWHYYVDVDPSKNLQNLLKEVDQDPTGIFWG</sequence>